<keyword evidence="14" id="KW-1185">Reference proteome</keyword>
<evidence type="ECO:0000256" key="6">
    <source>
        <dbReference type="ARBA" id="ARBA00023134"/>
    </source>
</evidence>
<dbReference type="SUPFAM" id="SSF52540">
    <property type="entry name" value="P-loop containing nucleoside triphosphate hydrolases"/>
    <property type="match status" value="1"/>
</dbReference>
<reference evidence="13 14" key="1">
    <citation type="journal article" date="2015" name="Genome Announc.">
        <title>Expanding the biotechnology potential of lactobacilli through comparative genomics of 213 strains and associated genera.</title>
        <authorList>
            <person name="Sun Z."/>
            <person name="Harris H.M."/>
            <person name="McCann A."/>
            <person name="Guo C."/>
            <person name="Argimon S."/>
            <person name="Zhang W."/>
            <person name="Yang X."/>
            <person name="Jeffery I.B."/>
            <person name="Cooney J.C."/>
            <person name="Kagawa T.F."/>
            <person name="Liu W."/>
            <person name="Song Y."/>
            <person name="Salvetti E."/>
            <person name="Wrobel A."/>
            <person name="Rasinkangas P."/>
            <person name="Parkhill J."/>
            <person name="Rea M.C."/>
            <person name="O'Sullivan O."/>
            <person name="Ritari J."/>
            <person name="Douillard F.P."/>
            <person name="Paul Ross R."/>
            <person name="Yang R."/>
            <person name="Briner A.E."/>
            <person name="Felis G.E."/>
            <person name="de Vos W.M."/>
            <person name="Barrangou R."/>
            <person name="Klaenhammer T.R."/>
            <person name="Caufield P.W."/>
            <person name="Cui Y."/>
            <person name="Zhang H."/>
            <person name="O'Toole P.W."/>
        </authorList>
    </citation>
    <scope>NUCLEOTIDE SEQUENCE [LARGE SCALE GENOMIC DNA]</scope>
    <source>
        <strain evidence="13 14">DSM 15354</strain>
    </source>
</reference>
<dbReference type="CDD" id="cd22534">
    <property type="entry name" value="KH-II_Era"/>
    <property type="match status" value="1"/>
</dbReference>
<dbReference type="GO" id="GO:0005886">
    <property type="term" value="C:plasma membrane"/>
    <property type="evidence" value="ECO:0007669"/>
    <property type="project" value="UniProtKB-SubCell"/>
</dbReference>
<dbReference type="InterPro" id="IPR005662">
    <property type="entry name" value="GTPase_Era-like"/>
</dbReference>
<dbReference type="InterPro" id="IPR006073">
    <property type="entry name" value="GTP-bd"/>
</dbReference>
<evidence type="ECO:0000259" key="11">
    <source>
        <dbReference type="PROSITE" id="PS50823"/>
    </source>
</evidence>
<dbReference type="GO" id="GO:0003924">
    <property type="term" value="F:GTPase activity"/>
    <property type="evidence" value="ECO:0007669"/>
    <property type="project" value="UniProtKB-UniRule"/>
</dbReference>
<dbReference type="RefSeq" id="WP_027825624.1">
    <property type="nucleotide sequence ID" value="NZ_AZFB01000002.1"/>
</dbReference>
<organism evidence="13 14">
    <name type="scientific">Lactobacillus psittaci DSM 15354</name>
    <dbReference type="NCBI Taxonomy" id="1122152"/>
    <lineage>
        <taxon>Bacteria</taxon>
        <taxon>Bacillati</taxon>
        <taxon>Bacillota</taxon>
        <taxon>Bacilli</taxon>
        <taxon>Lactobacillales</taxon>
        <taxon>Lactobacillaceae</taxon>
        <taxon>Lactobacillus</taxon>
    </lineage>
</organism>
<dbReference type="Pfam" id="PF01926">
    <property type="entry name" value="MMR_HSR1"/>
    <property type="match status" value="1"/>
</dbReference>
<dbReference type="SUPFAM" id="SSF54814">
    <property type="entry name" value="Prokaryotic type KH domain (KH-domain type II)"/>
    <property type="match status" value="1"/>
</dbReference>
<dbReference type="STRING" id="1122152.GCA_000425905_00329"/>
<dbReference type="PATRIC" id="fig|1122152.4.peg.571"/>
<feature type="binding site" evidence="8">
    <location>
        <begin position="124"/>
        <end position="127"/>
    </location>
    <ligand>
        <name>GTP</name>
        <dbReference type="ChEBI" id="CHEBI:37565"/>
    </ligand>
</feature>
<evidence type="ECO:0000256" key="2">
    <source>
        <dbReference type="ARBA" id="ARBA00020484"/>
    </source>
</evidence>
<name>A0A0R1S360_9LACO</name>
<dbReference type="InterPro" id="IPR015946">
    <property type="entry name" value="KH_dom-like_a/b"/>
</dbReference>
<keyword evidence="5 8" id="KW-0694">RNA-binding</keyword>
<protein>
    <recommendedName>
        <fullName evidence="2 8">GTPase Era</fullName>
    </recommendedName>
</protein>
<dbReference type="Pfam" id="PF07650">
    <property type="entry name" value="KH_2"/>
    <property type="match status" value="1"/>
</dbReference>
<evidence type="ECO:0000256" key="4">
    <source>
        <dbReference type="ARBA" id="ARBA00022741"/>
    </source>
</evidence>
<evidence type="ECO:0000256" key="3">
    <source>
        <dbReference type="ARBA" id="ARBA00022517"/>
    </source>
</evidence>
<comment type="subcellular location">
    <subcellularLocation>
        <location evidence="8">Cytoplasm</location>
    </subcellularLocation>
    <subcellularLocation>
        <location evidence="8">Cell membrane</location>
        <topology evidence="8">Peripheral membrane protein</topology>
    </subcellularLocation>
</comment>
<dbReference type="GO" id="GO:0043024">
    <property type="term" value="F:ribosomal small subunit binding"/>
    <property type="evidence" value="ECO:0007669"/>
    <property type="project" value="TreeGrafter"/>
</dbReference>
<comment type="similarity">
    <text evidence="1 8 9 10">Belongs to the TRAFAC class TrmE-Era-EngA-EngB-Septin-like GTPase superfamily. Era GTPase family.</text>
</comment>
<dbReference type="Gene3D" id="3.40.50.300">
    <property type="entry name" value="P-loop containing nucleotide triphosphate hydrolases"/>
    <property type="match status" value="1"/>
</dbReference>
<feature type="domain" description="KH type-2" evidence="11">
    <location>
        <begin position="197"/>
        <end position="282"/>
    </location>
</feature>
<evidence type="ECO:0000256" key="1">
    <source>
        <dbReference type="ARBA" id="ARBA00007921"/>
    </source>
</evidence>
<dbReference type="eggNOG" id="COG1159">
    <property type="taxonomic scope" value="Bacteria"/>
</dbReference>
<keyword evidence="3 8" id="KW-0690">Ribosome biogenesis</keyword>
<dbReference type="CDD" id="cd04163">
    <property type="entry name" value="Era"/>
    <property type="match status" value="1"/>
</dbReference>
<dbReference type="PROSITE" id="PS50823">
    <property type="entry name" value="KH_TYPE_2"/>
    <property type="match status" value="1"/>
</dbReference>
<dbReference type="NCBIfam" id="TIGR00436">
    <property type="entry name" value="era"/>
    <property type="match status" value="1"/>
</dbReference>
<dbReference type="InterPro" id="IPR030388">
    <property type="entry name" value="G_ERA_dom"/>
</dbReference>
<accession>A0A0R1S360</accession>
<evidence type="ECO:0000313" key="13">
    <source>
        <dbReference type="EMBL" id="KRL63654.1"/>
    </source>
</evidence>
<dbReference type="NCBIfam" id="NF000908">
    <property type="entry name" value="PRK00089.1"/>
    <property type="match status" value="1"/>
</dbReference>
<dbReference type="GO" id="GO:0005525">
    <property type="term" value="F:GTP binding"/>
    <property type="evidence" value="ECO:0007669"/>
    <property type="project" value="UniProtKB-UniRule"/>
</dbReference>
<keyword evidence="8" id="KW-0699">rRNA-binding</keyword>
<dbReference type="InterPro" id="IPR005225">
    <property type="entry name" value="Small_GTP-bd"/>
</dbReference>
<dbReference type="FunFam" id="3.30.300.20:FF:000003">
    <property type="entry name" value="GTPase Era"/>
    <property type="match status" value="1"/>
</dbReference>
<dbReference type="GO" id="GO:0005829">
    <property type="term" value="C:cytosol"/>
    <property type="evidence" value="ECO:0007669"/>
    <property type="project" value="TreeGrafter"/>
</dbReference>
<keyword evidence="8" id="KW-0963">Cytoplasm</keyword>
<evidence type="ECO:0000313" key="14">
    <source>
        <dbReference type="Proteomes" id="UP000051931"/>
    </source>
</evidence>
<comment type="function">
    <text evidence="8">An essential GTPase that binds both GDP and GTP, with rapid nucleotide exchange. Plays a role in 16S rRNA processing and 30S ribosomal subunit biogenesis and possibly also in cell cycle regulation and energy metabolism.</text>
</comment>
<proteinExistence type="inferred from homology"/>
<evidence type="ECO:0000256" key="5">
    <source>
        <dbReference type="ARBA" id="ARBA00022884"/>
    </source>
</evidence>
<keyword evidence="4 8" id="KW-0547">Nucleotide-binding</keyword>
<dbReference type="AlphaFoldDB" id="A0A0R1S360"/>
<comment type="subunit">
    <text evidence="8">Monomer.</text>
</comment>
<dbReference type="HAMAP" id="MF_00367">
    <property type="entry name" value="GTPase_Era"/>
    <property type="match status" value="1"/>
</dbReference>
<dbReference type="GO" id="GO:0000028">
    <property type="term" value="P:ribosomal small subunit assembly"/>
    <property type="evidence" value="ECO:0007669"/>
    <property type="project" value="TreeGrafter"/>
</dbReference>
<feature type="region of interest" description="G3" evidence="9">
    <location>
        <begin position="63"/>
        <end position="66"/>
    </location>
</feature>
<feature type="binding site" evidence="8">
    <location>
        <begin position="16"/>
        <end position="23"/>
    </location>
    <ligand>
        <name>GTP</name>
        <dbReference type="ChEBI" id="CHEBI:37565"/>
    </ligand>
</feature>
<dbReference type="EMBL" id="AZFB01000002">
    <property type="protein sequence ID" value="KRL63654.1"/>
    <property type="molecule type" value="Genomic_DNA"/>
</dbReference>
<dbReference type="InterPro" id="IPR027417">
    <property type="entry name" value="P-loop_NTPase"/>
</dbReference>
<keyword evidence="6 8" id="KW-0342">GTP-binding</keyword>
<dbReference type="PROSITE" id="PS51713">
    <property type="entry name" value="G_ERA"/>
    <property type="match status" value="1"/>
</dbReference>
<dbReference type="GO" id="GO:0070181">
    <property type="term" value="F:small ribosomal subunit rRNA binding"/>
    <property type="evidence" value="ECO:0007669"/>
    <property type="project" value="UniProtKB-UniRule"/>
</dbReference>
<evidence type="ECO:0000256" key="9">
    <source>
        <dbReference type="PROSITE-ProRule" id="PRU01050"/>
    </source>
</evidence>
<gene>
    <name evidence="8" type="primary">era</name>
    <name evidence="13" type="ORF">FC23_GL000563</name>
</gene>
<feature type="region of interest" description="G2" evidence="9">
    <location>
        <begin position="42"/>
        <end position="46"/>
    </location>
</feature>
<dbReference type="PANTHER" id="PTHR42698:SF1">
    <property type="entry name" value="GTPASE ERA, MITOCHONDRIAL"/>
    <property type="match status" value="1"/>
</dbReference>
<dbReference type="FunFam" id="3.40.50.300:FF:000094">
    <property type="entry name" value="GTPase Era"/>
    <property type="match status" value="1"/>
</dbReference>
<keyword evidence="7 8" id="KW-0472">Membrane</keyword>
<dbReference type="NCBIfam" id="TIGR00231">
    <property type="entry name" value="small_GTP"/>
    <property type="match status" value="1"/>
</dbReference>
<dbReference type="PRINTS" id="PR00326">
    <property type="entry name" value="GTP1OBG"/>
</dbReference>
<comment type="caution">
    <text evidence="13">The sequence shown here is derived from an EMBL/GenBank/DDBJ whole genome shotgun (WGS) entry which is preliminary data.</text>
</comment>
<evidence type="ECO:0000256" key="10">
    <source>
        <dbReference type="RuleBase" id="RU003761"/>
    </source>
</evidence>
<dbReference type="Proteomes" id="UP000051931">
    <property type="component" value="Unassembled WGS sequence"/>
</dbReference>
<feature type="region of interest" description="G4" evidence="9">
    <location>
        <begin position="124"/>
        <end position="127"/>
    </location>
</feature>
<keyword evidence="8" id="KW-1003">Cell membrane</keyword>
<evidence type="ECO:0000259" key="12">
    <source>
        <dbReference type="PROSITE" id="PS51713"/>
    </source>
</evidence>
<sequence length="302" mass="34037">MAETNKFKSGFVALIGRPNVGKSTLMNHLIGQKVVITSNKPQTTRNKISGIFTTDNLQAVFVDTPGIHKPKNKLDDYMDKASLSSLNDVDLVFFMVEPEKVGKGDEYIADLLSKVTVPVFLLINKIDQVHPDALLPVIESYQKLGKFAEIVPISATNGNNMEDLISTLYKYLPEGPQFYGSDEVTDRPEYFVVAELIREQILRLTQQEIPHATAVVVDRMNQRVNGKLQVEATIYVERDGQKKIIIGKGGSMLKKIGIQSRKQIETLLGEKINLRLWVKVQKNWRTDPSFLKQIGYDSKDLF</sequence>
<dbReference type="InterPro" id="IPR004044">
    <property type="entry name" value="KH_dom_type_2"/>
</dbReference>
<dbReference type="OrthoDB" id="9805918at2"/>
<feature type="domain" description="Era-type G" evidence="12">
    <location>
        <begin position="8"/>
        <end position="174"/>
    </location>
</feature>
<dbReference type="InterPro" id="IPR009019">
    <property type="entry name" value="KH_sf_prok-type"/>
</dbReference>
<evidence type="ECO:0000256" key="8">
    <source>
        <dbReference type="HAMAP-Rule" id="MF_00367"/>
    </source>
</evidence>
<dbReference type="Gene3D" id="3.30.300.20">
    <property type="match status" value="1"/>
</dbReference>
<feature type="region of interest" description="G5" evidence="9">
    <location>
        <begin position="153"/>
        <end position="155"/>
    </location>
</feature>
<feature type="region of interest" description="G1" evidence="9">
    <location>
        <begin position="16"/>
        <end position="23"/>
    </location>
</feature>
<dbReference type="PANTHER" id="PTHR42698">
    <property type="entry name" value="GTPASE ERA"/>
    <property type="match status" value="1"/>
</dbReference>
<evidence type="ECO:0000256" key="7">
    <source>
        <dbReference type="ARBA" id="ARBA00023136"/>
    </source>
</evidence>
<feature type="binding site" evidence="8">
    <location>
        <begin position="63"/>
        <end position="67"/>
    </location>
    <ligand>
        <name>GTP</name>
        <dbReference type="ChEBI" id="CHEBI:37565"/>
    </ligand>
</feature>